<comment type="caution">
    <text evidence="2">The sequence shown here is derived from an EMBL/GenBank/DDBJ whole genome shotgun (WGS) entry which is preliminary data.</text>
</comment>
<protein>
    <submittedName>
        <fullName evidence="2">AP-3 complex subunit mu-2</fullName>
    </submittedName>
</protein>
<feature type="non-terminal residue" evidence="2">
    <location>
        <position position="139"/>
    </location>
</feature>
<dbReference type="AlphaFoldDB" id="A0A7J6PPS9"/>
<dbReference type="Proteomes" id="UP000574390">
    <property type="component" value="Unassembled WGS sequence"/>
</dbReference>
<accession>A0A7J6PPS9</accession>
<dbReference type="EMBL" id="JABANM010035435">
    <property type="protein sequence ID" value="KAF4698022.1"/>
    <property type="molecule type" value="Genomic_DNA"/>
</dbReference>
<evidence type="ECO:0000313" key="2">
    <source>
        <dbReference type="EMBL" id="KAF4698022.1"/>
    </source>
</evidence>
<sequence>EVISLSDSVDDDDDDSDIEIIEPAVVDLDAVEGGVAIEAPWRGTAMYAEDENGVILLDEDMEDDRAAAAAVVPGIPSHSSPEGPHEELEGHLSAGAVSLELPPEARSRYARGKSIEFSPLSVSTSASTADEHAKELWNR</sequence>
<feature type="compositionally biased region" description="Basic and acidic residues" evidence="1">
    <location>
        <begin position="129"/>
        <end position="139"/>
    </location>
</feature>
<gene>
    <name evidence="2" type="primary">AP3M2_5</name>
    <name evidence="2" type="ORF">FOZ62_018309</name>
</gene>
<proteinExistence type="predicted"/>
<feature type="region of interest" description="Disordered" evidence="1">
    <location>
        <begin position="73"/>
        <end position="95"/>
    </location>
</feature>
<reference evidence="2 3" key="1">
    <citation type="submission" date="2020-04" db="EMBL/GenBank/DDBJ databases">
        <title>Perkinsus olseni comparative genomics.</title>
        <authorList>
            <person name="Bogema D.R."/>
        </authorList>
    </citation>
    <scope>NUCLEOTIDE SEQUENCE [LARGE SCALE GENOMIC DNA]</scope>
    <source>
        <strain evidence="2">ATCC PRA-205</strain>
    </source>
</reference>
<organism evidence="2 3">
    <name type="scientific">Perkinsus olseni</name>
    <name type="common">Perkinsus atlanticus</name>
    <dbReference type="NCBI Taxonomy" id="32597"/>
    <lineage>
        <taxon>Eukaryota</taxon>
        <taxon>Sar</taxon>
        <taxon>Alveolata</taxon>
        <taxon>Perkinsozoa</taxon>
        <taxon>Perkinsea</taxon>
        <taxon>Perkinsida</taxon>
        <taxon>Perkinsidae</taxon>
        <taxon>Perkinsus</taxon>
    </lineage>
</organism>
<evidence type="ECO:0000313" key="3">
    <source>
        <dbReference type="Proteomes" id="UP000574390"/>
    </source>
</evidence>
<evidence type="ECO:0000256" key="1">
    <source>
        <dbReference type="SAM" id="MobiDB-lite"/>
    </source>
</evidence>
<feature type="region of interest" description="Disordered" evidence="1">
    <location>
        <begin position="119"/>
        <end position="139"/>
    </location>
</feature>
<name>A0A7J6PPS9_PEROL</name>
<feature type="non-terminal residue" evidence="2">
    <location>
        <position position="1"/>
    </location>
</feature>